<name>A0A914PKC7_9BILA</name>
<organism evidence="1 2">
    <name type="scientific">Panagrolaimus davidi</name>
    <dbReference type="NCBI Taxonomy" id="227884"/>
    <lineage>
        <taxon>Eukaryota</taxon>
        <taxon>Metazoa</taxon>
        <taxon>Ecdysozoa</taxon>
        <taxon>Nematoda</taxon>
        <taxon>Chromadorea</taxon>
        <taxon>Rhabditida</taxon>
        <taxon>Tylenchina</taxon>
        <taxon>Panagrolaimomorpha</taxon>
        <taxon>Panagrolaimoidea</taxon>
        <taxon>Panagrolaimidae</taxon>
        <taxon>Panagrolaimus</taxon>
    </lineage>
</organism>
<accession>A0A914PKC7</accession>
<evidence type="ECO:0000313" key="2">
    <source>
        <dbReference type="WBParaSite" id="PDA_v2.g15208.t1"/>
    </source>
</evidence>
<protein>
    <submittedName>
        <fullName evidence="2">Uncharacterized protein</fullName>
    </submittedName>
</protein>
<dbReference type="WBParaSite" id="PDA_v2.g15208.t1">
    <property type="protein sequence ID" value="PDA_v2.g15208.t1"/>
    <property type="gene ID" value="PDA_v2.g15208"/>
</dbReference>
<sequence length="183" mass="21793">MSIAFAEAAVKLSNLDDENLQEALNKKELDFYRNCKNLPESIARRFHEINLLPRWEEAEKRVKIIEDRMTNMKCPDGSVEEDRFEILAELLDKACQAFEIWDEHKERKIPYGHRLVLEARLLESIKDAFDLIENTIDDFNRIGGDRDAANIERQDHRLEIRLRDLLFTEVHERFVKSYLDMDW</sequence>
<proteinExistence type="predicted"/>
<reference evidence="2" key="1">
    <citation type="submission" date="2022-11" db="UniProtKB">
        <authorList>
            <consortium name="WormBaseParasite"/>
        </authorList>
    </citation>
    <scope>IDENTIFICATION</scope>
</reference>
<dbReference type="Proteomes" id="UP000887578">
    <property type="component" value="Unplaced"/>
</dbReference>
<keyword evidence="1" id="KW-1185">Reference proteome</keyword>
<evidence type="ECO:0000313" key="1">
    <source>
        <dbReference type="Proteomes" id="UP000887578"/>
    </source>
</evidence>
<dbReference type="AlphaFoldDB" id="A0A914PKC7"/>